<evidence type="ECO:0000313" key="2">
    <source>
        <dbReference type="EMBL" id="KAK1848471.1"/>
    </source>
</evidence>
<name>A0AAD9AHZ3_9PEZI</name>
<protein>
    <submittedName>
        <fullName evidence="2">Uncharacterized protein</fullName>
    </submittedName>
</protein>
<proteinExistence type="predicted"/>
<organism evidence="2 3">
    <name type="scientific">Colletotrichum chrysophilum</name>
    <dbReference type="NCBI Taxonomy" id="1836956"/>
    <lineage>
        <taxon>Eukaryota</taxon>
        <taxon>Fungi</taxon>
        <taxon>Dikarya</taxon>
        <taxon>Ascomycota</taxon>
        <taxon>Pezizomycotina</taxon>
        <taxon>Sordariomycetes</taxon>
        <taxon>Hypocreomycetidae</taxon>
        <taxon>Glomerellales</taxon>
        <taxon>Glomerellaceae</taxon>
        <taxon>Colletotrichum</taxon>
        <taxon>Colletotrichum gloeosporioides species complex</taxon>
    </lineage>
</organism>
<keyword evidence="3" id="KW-1185">Reference proteome</keyword>
<evidence type="ECO:0000256" key="1">
    <source>
        <dbReference type="SAM" id="MobiDB-lite"/>
    </source>
</evidence>
<evidence type="ECO:0000313" key="3">
    <source>
        <dbReference type="Proteomes" id="UP001243330"/>
    </source>
</evidence>
<comment type="caution">
    <text evidence="2">The sequence shown here is derived from an EMBL/GenBank/DDBJ whole genome shotgun (WGS) entry which is preliminary data.</text>
</comment>
<accession>A0AAD9AHZ3</accession>
<dbReference type="AlphaFoldDB" id="A0AAD9AHZ3"/>
<dbReference type="EMBL" id="JAQOWY010000171">
    <property type="protein sequence ID" value="KAK1848471.1"/>
    <property type="molecule type" value="Genomic_DNA"/>
</dbReference>
<gene>
    <name evidence="2" type="ORF">CCHR01_08933</name>
</gene>
<sequence length="58" mass="7112">MFSTYDCAIKGDTSKSRCMERRWCRMRDWRFPDNPWRLSRSQNRRSGVRPLACGDRRR</sequence>
<dbReference type="Proteomes" id="UP001243330">
    <property type="component" value="Unassembled WGS sequence"/>
</dbReference>
<feature type="region of interest" description="Disordered" evidence="1">
    <location>
        <begin position="37"/>
        <end position="58"/>
    </location>
</feature>
<reference evidence="2" key="1">
    <citation type="submission" date="2023-01" db="EMBL/GenBank/DDBJ databases">
        <title>Colletotrichum chrysophilum M932 genome sequence.</title>
        <authorList>
            <person name="Baroncelli R."/>
        </authorList>
    </citation>
    <scope>NUCLEOTIDE SEQUENCE</scope>
    <source>
        <strain evidence="2">M932</strain>
    </source>
</reference>